<gene>
    <name evidence="6" type="ORF">GCM10022222_23620</name>
</gene>
<dbReference type="InterPro" id="IPR001647">
    <property type="entry name" value="HTH_TetR"/>
</dbReference>
<reference evidence="7" key="1">
    <citation type="journal article" date="2019" name="Int. J. Syst. Evol. Microbiol.">
        <title>The Global Catalogue of Microorganisms (GCM) 10K type strain sequencing project: providing services to taxonomists for standard genome sequencing and annotation.</title>
        <authorList>
            <consortium name="The Broad Institute Genomics Platform"/>
            <consortium name="The Broad Institute Genome Sequencing Center for Infectious Disease"/>
            <person name="Wu L."/>
            <person name="Ma J."/>
        </authorList>
    </citation>
    <scope>NUCLEOTIDE SEQUENCE [LARGE SCALE GENOMIC DNA]</scope>
    <source>
        <strain evidence="7">JCM 16898</strain>
    </source>
</reference>
<dbReference type="InterPro" id="IPR050109">
    <property type="entry name" value="HTH-type_TetR-like_transc_reg"/>
</dbReference>
<evidence type="ECO:0000256" key="3">
    <source>
        <dbReference type="ARBA" id="ARBA00023163"/>
    </source>
</evidence>
<evidence type="ECO:0000313" key="6">
    <source>
        <dbReference type="EMBL" id="GAA3539342.1"/>
    </source>
</evidence>
<dbReference type="InterPro" id="IPR009057">
    <property type="entry name" value="Homeodomain-like_sf"/>
</dbReference>
<keyword evidence="1" id="KW-0805">Transcription regulation</keyword>
<dbReference type="RefSeq" id="WP_344858607.1">
    <property type="nucleotide sequence ID" value="NZ_BAAAZN010000004.1"/>
</dbReference>
<keyword evidence="3" id="KW-0804">Transcription</keyword>
<accession>A0ABP6VU01</accession>
<dbReference type="InterPro" id="IPR036271">
    <property type="entry name" value="Tet_transcr_reg_TetR-rel_C_sf"/>
</dbReference>
<dbReference type="Gene3D" id="1.10.357.10">
    <property type="entry name" value="Tetracycline Repressor, domain 2"/>
    <property type="match status" value="1"/>
</dbReference>
<evidence type="ECO:0000256" key="1">
    <source>
        <dbReference type="ARBA" id="ARBA00023015"/>
    </source>
</evidence>
<keyword evidence="7" id="KW-1185">Reference proteome</keyword>
<dbReference type="Proteomes" id="UP001500689">
    <property type="component" value="Unassembled WGS sequence"/>
</dbReference>
<evidence type="ECO:0000259" key="5">
    <source>
        <dbReference type="PROSITE" id="PS50977"/>
    </source>
</evidence>
<evidence type="ECO:0000256" key="4">
    <source>
        <dbReference type="PROSITE-ProRule" id="PRU00335"/>
    </source>
</evidence>
<dbReference type="Pfam" id="PF21597">
    <property type="entry name" value="TetR_C_43"/>
    <property type="match status" value="1"/>
</dbReference>
<organism evidence="6 7">
    <name type="scientific">Amycolatopsis ultiminotia</name>
    <dbReference type="NCBI Taxonomy" id="543629"/>
    <lineage>
        <taxon>Bacteria</taxon>
        <taxon>Bacillati</taxon>
        <taxon>Actinomycetota</taxon>
        <taxon>Actinomycetes</taxon>
        <taxon>Pseudonocardiales</taxon>
        <taxon>Pseudonocardiaceae</taxon>
        <taxon>Amycolatopsis</taxon>
    </lineage>
</organism>
<dbReference type="SUPFAM" id="SSF46689">
    <property type="entry name" value="Homeodomain-like"/>
    <property type="match status" value="1"/>
</dbReference>
<dbReference type="PANTHER" id="PTHR30055:SF234">
    <property type="entry name" value="HTH-TYPE TRANSCRIPTIONAL REGULATOR BETI"/>
    <property type="match status" value="1"/>
</dbReference>
<dbReference type="EMBL" id="BAAAZN010000004">
    <property type="protein sequence ID" value="GAA3539342.1"/>
    <property type="molecule type" value="Genomic_DNA"/>
</dbReference>
<dbReference type="InterPro" id="IPR049445">
    <property type="entry name" value="TetR_SbtR-like_C"/>
</dbReference>
<dbReference type="SUPFAM" id="SSF48498">
    <property type="entry name" value="Tetracyclin repressor-like, C-terminal domain"/>
    <property type="match status" value="1"/>
</dbReference>
<feature type="DNA-binding region" description="H-T-H motif" evidence="4">
    <location>
        <begin position="35"/>
        <end position="54"/>
    </location>
</feature>
<name>A0ABP6VU01_9PSEU</name>
<dbReference type="PRINTS" id="PR00455">
    <property type="entry name" value="HTHTETR"/>
</dbReference>
<comment type="caution">
    <text evidence="6">The sequence shown here is derived from an EMBL/GenBank/DDBJ whole genome shotgun (WGS) entry which is preliminary data.</text>
</comment>
<evidence type="ECO:0000256" key="2">
    <source>
        <dbReference type="ARBA" id="ARBA00023125"/>
    </source>
</evidence>
<keyword evidence="2 4" id="KW-0238">DNA-binding</keyword>
<sequence length="186" mass="20024">MAAGSKPLRADAARNRDKLLGAATRAFAARGLDAPLEQIARDAGVSIGTLYAHFATREAFFEAILPAQLAALDDLAEKALAEPDPWQAFTGFIDGLFALQAENHGLNDALAQRLPLSPAMLEACHAGLRQATRILDRAKTAGRLRPDFEPADLVPLLVGMSQVLQSEATSPDWRRHLGFFLDGLRA</sequence>
<evidence type="ECO:0000313" key="7">
    <source>
        <dbReference type="Proteomes" id="UP001500689"/>
    </source>
</evidence>
<dbReference type="Pfam" id="PF00440">
    <property type="entry name" value="TetR_N"/>
    <property type="match status" value="1"/>
</dbReference>
<protein>
    <submittedName>
        <fullName evidence="6">TetR/AcrR family transcriptional regulator</fullName>
    </submittedName>
</protein>
<feature type="domain" description="HTH tetR-type" evidence="5">
    <location>
        <begin position="13"/>
        <end position="72"/>
    </location>
</feature>
<dbReference type="PROSITE" id="PS50977">
    <property type="entry name" value="HTH_TETR_2"/>
    <property type="match status" value="1"/>
</dbReference>
<dbReference type="PANTHER" id="PTHR30055">
    <property type="entry name" value="HTH-TYPE TRANSCRIPTIONAL REGULATOR RUTR"/>
    <property type="match status" value="1"/>
</dbReference>
<proteinExistence type="predicted"/>